<dbReference type="Proteomes" id="UP000654370">
    <property type="component" value="Unassembled WGS sequence"/>
</dbReference>
<keyword evidence="3" id="KW-1185">Reference proteome</keyword>
<gene>
    <name evidence="2" type="ORF">INT43_001818</name>
</gene>
<evidence type="ECO:0000313" key="2">
    <source>
        <dbReference type="EMBL" id="KAG2178971.1"/>
    </source>
</evidence>
<reference evidence="2" key="1">
    <citation type="submission" date="2020-12" db="EMBL/GenBank/DDBJ databases">
        <title>Metabolic potential, ecology and presence of endohyphal bacteria is reflected in genomic diversity of Mucoromycotina.</title>
        <authorList>
            <person name="Muszewska A."/>
            <person name="Okrasinska A."/>
            <person name="Steczkiewicz K."/>
            <person name="Drgas O."/>
            <person name="Orlowska M."/>
            <person name="Perlinska-Lenart U."/>
            <person name="Aleksandrzak-Piekarczyk T."/>
            <person name="Szatraj K."/>
            <person name="Zielenkiewicz U."/>
            <person name="Pilsyk S."/>
            <person name="Malc E."/>
            <person name="Mieczkowski P."/>
            <person name="Kruszewska J.S."/>
            <person name="Biernat P."/>
            <person name="Pawlowska J."/>
        </authorList>
    </citation>
    <scope>NUCLEOTIDE SEQUENCE</scope>
    <source>
        <strain evidence="2">WA0000067209</strain>
    </source>
</reference>
<keyword evidence="1" id="KW-0732">Signal</keyword>
<protein>
    <submittedName>
        <fullName evidence="2">Uncharacterized protein</fullName>
    </submittedName>
</protein>
<dbReference type="EMBL" id="JAEPQZ010000007">
    <property type="protein sequence ID" value="KAG2178971.1"/>
    <property type="molecule type" value="Genomic_DNA"/>
</dbReference>
<dbReference type="AlphaFoldDB" id="A0A8H7UB17"/>
<evidence type="ECO:0000313" key="3">
    <source>
        <dbReference type="Proteomes" id="UP000654370"/>
    </source>
</evidence>
<evidence type="ECO:0000256" key="1">
    <source>
        <dbReference type="SAM" id="SignalP"/>
    </source>
</evidence>
<proteinExistence type="predicted"/>
<feature type="chain" id="PRO_5034932120" evidence="1">
    <location>
        <begin position="24"/>
        <end position="239"/>
    </location>
</feature>
<sequence length="239" mass="25183">MKDGMKFITLATAATLLATVAHGLESVSLPASKVKYGGESYFLVQHTKELKAIGNSTNYKSNGNATELAIGDYCDKVVGCLGHAAATAAAFTYAAGVFTANYCTQLGATVTTMLKDDNYKLTKQIASGIATQFVIPVFAVGATTYYINAKQAMQTKGSPDQCSLGDIPDIAAQGVDAVYNFCLQLKQVTFETAGSRIDFATVSDDSTNDDVGVSLLSQNYISTVKNKLAPECSLLGVTF</sequence>
<name>A0A8H7UB17_MORIS</name>
<feature type="signal peptide" evidence="1">
    <location>
        <begin position="1"/>
        <end position="23"/>
    </location>
</feature>
<organism evidence="2 3">
    <name type="scientific">Mortierella isabellina</name>
    <name type="common">Filamentous fungus</name>
    <name type="synonym">Umbelopsis isabellina</name>
    <dbReference type="NCBI Taxonomy" id="91625"/>
    <lineage>
        <taxon>Eukaryota</taxon>
        <taxon>Fungi</taxon>
        <taxon>Fungi incertae sedis</taxon>
        <taxon>Mucoromycota</taxon>
        <taxon>Mucoromycotina</taxon>
        <taxon>Umbelopsidomycetes</taxon>
        <taxon>Umbelopsidales</taxon>
        <taxon>Umbelopsidaceae</taxon>
        <taxon>Umbelopsis</taxon>
    </lineage>
</organism>
<comment type="caution">
    <text evidence="2">The sequence shown here is derived from an EMBL/GenBank/DDBJ whole genome shotgun (WGS) entry which is preliminary data.</text>
</comment>
<accession>A0A8H7UB17</accession>